<accession>A0AAD6M0S7</accession>
<sequence>MTLTGPFETCTGTITGGEACADEVAAGGGAEAAAGAFAGAAVGDWDSVWVQFCSLHSLEALQKCKCNYASDTCSSVRCPKEGTGRIGGAAAEMFVVTRFGNV</sequence>
<dbReference type="EMBL" id="JAQIZT010000012">
    <property type="protein sequence ID" value="KAJ6976690.1"/>
    <property type="molecule type" value="Genomic_DNA"/>
</dbReference>
<organism evidence="1 2">
    <name type="scientific">Populus alba x Populus x berolinensis</name>
    <dbReference type="NCBI Taxonomy" id="444605"/>
    <lineage>
        <taxon>Eukaryota</taxon>
        <taxon>Viridiplantae</taxon>
        <taxon>Streptophyta</taxon>
        <taxon>Embryophyta</taxon>
        <taxon>Tracheophyta</taxon>
        <taxon>Spermatophyta</taxon>
        <taxon>Magnoliopsida</taxon>
        <taxon>eudicotyledons</taxon>
        <taxon>Gunneridae</taxon>
        <taxon>Pentapetalae</taxon>
        <taxon>rosids</taxon>
        <taxon>fabids</taxon>
        <taxon>Malpighiales</taxon>
        <taxon>Salicaceae</taxon>
        <taxon>Saliceae</taxon>
        <taxon>Populus</taxon>
    </lineage>
</organism>
<dbReference type="AlphaFoldDB" id="A0AAD6M0S7"/>
<proteinExistence type="predicted"/>
<evidence type="ECO:0000313" key="2">
    <source>
        <dbReference type="Proteomes" id="UP001164929"/>
    </source>
</evidence>
<protein>
    <submittedName>
        <fullName evidence="1">Uncharacterized protein</fullName>
    </submittedName>
</protein>
<name>A0AAD6M0S7_9ROSI</name>
<reference evidence="1" key="1">
    <citation type="journal article" date="2023" name="Mol. Ecol. Resour.">
        <title>Chromosome-level genome assembly of a triploid poplar Populus alba 'Berolinensis'.</title>
        <authorList>
            <person name="Chen S."/>
            <person name="Yu Y."/>
            <person name="Wang X."/>
            <person name="Wang S."/>
            <person name="Zhang T."/>
            <person name="Zhou Y."/>
            <person name="He R."/>
            <person name="Meng N."/>
            <person name="Wang Y."/>
            <person name="Liu W."/>
            <person name="Liu Z."/>
            <person name="Liu J."/>
            <person name="Guo Q."/>
            <person name="Huang H."/>
            <person name="Sederoff R.R."/>
            <person name="Wang G."/>
            <person name="Qu G."/>
            <person name="Chen S."/>
        </authorList>
    </citation>
    <scope>NUCLEOTIDE SEQUENCE</scope>
    <source>
        <strain evidence="1">SC-2020</strain>
    </source>
</reference>
<keyword evidence="2" id="KW-1185">Reference proteome</keyword>
<comment type="caution">
    <text evidence="1">The sequence shown here is derived from an EMBL/GenBank/DDBJ whole genome shotgun (WGS) entry which is preliminary data.</text>
</comment>
<dbReference type="Proteomes" id="UP001164929">
    <property type="component" value="Chromosome 12"/>
</dbReference>
<gene>
    <name evidence="1" type="ORF">NC653_028758</name>
</gene>
<evidence type="ECO:0000313" key="1">
    <source>
        <dbReference type="EMBL" id="KAJ6976690.1"/>
    </source>
</evidence>